<protein>
    <recommendedName>
        <fullName evidence="1">DNA-directed DNA polymerase</fullName>
        <ecNumber evidence="1">2.7.7.7</ecNumber>
    </recommendedName>
</protein>
<reference evidence="11 12" key="1">
    <citation type="journal article" date="2019" name="Nat. Microbiol.">
        <title>Mediterranean grassland soil C-N compound turnover is dependent on rainfall and depth, and is mediated by genomically divergent microorganisms.</title>
        <authorList>
            <person name="Diamond S."/>
            <person name="Andeer P.F."/>
            <person name="Li Z."/>
            <person name="Crits-Christoph A."/>
            <person name="Burstein D."/>
            <person name="Anantharaman K."/>
            <person name="Lane K.R."/>
            <person name="Thomas B.C."/>
            <person name="Pan C."/>
            <person name="Northen T.R."/>
            <person name="Banfield J.F."/>
        </authorList>
    </citation>
    <scope>NUCLEOTIDE SEQUENCE [LARGE SCALE GENOMIC DNA]</scope>
    <source>
        <strain evidence="11">WS_10</strain>
    </source>
</reference>
<dbReference type="Pfam" id="PF17657">
    <property type="entry name" value="DNA_pol3_finger"/>
    <property type="match status" value="1"/>
</dbReference>
<dbReference type="CDD" id="cd04485">
    <property type="entry name" value="DnaE_OBF"/>
    <property type="match status" value="1"/>
</dbReference>
<evidence type="ECO:0000256" key="5">
    <source>
        <dbReference type="ARBA" id="ARBA00022705"/>
    </source>
</evidence>
<evidence type="ECO:0000256" key="3">
    <source>
        <dbReference type="ARBA" id="ARBA00022679"/>
    </source>
</evidence>
<dbReference type="InterPro" id="IPR016195">
    <property type="entry name" value="Pol/histidinol_Pase-like"/>
</dbReference>
<dbReference type="SUPFAM" id="SSF89550">
    <property type="entry name" value="PHP domain-like"/>
    <property type="match status" value="1"/>
</dbReference>
<evidence type="ECO:0000256" key="2">
    <source>
        <dbReference type="ARBA" id="ARBA00022490"/>
    </source>
</evidence>
<keyword evidence="7" id="KW-0239">DNA-directed DNA polymerase</keyword>
<dbReference type="PANTHER" id="PTHR32294:SF4">
    <property type="entry name" value="ERROR-PRONE DNA POLYMERASE"/>
    <property type="match status" value="1"/>
</dbReference>
<evidence type="ECO:0000256" key="7">
    <source>
        <dbReference type="ARBA" id="ARBA00022932"/>
    </source>
</evidence>
<dbReference type="Gene3D" id="3.20.20.140">
    <property type="entry name" value="Metal-dependent hydrolases"/>
    <property type="match status" value="2"/>
</dbReference>
<dbReference type="InterPro" id="IPR029460">
    <property type="entry name" value="DNAPol_HHH"/>
</dbReference>
<dbReference type="GO" id="GO:0006281">
    <property type="term" value="P:DNA repair"/>
    <property type="evidence" value="ECO:0007669"/>
    <property type="project" value="UniProtKB-KW"/>
</dbReference>
<evidence type="ECO:0000256" key="8">
    <source>
        <dbReference type="ARBA" id="ARBA00023204"/>
    </source>
</evidence>
<evidence type="ECO:0000256" key="1">
    <source>
        <dbReference type="ARBA" id="ARBA00012417"/>
    </source>
</evidence>
<evidence type="ECO:0000256" key="4">
    <source>
        <dbReference type="ARBA" id="ARBA00022695"/>
    </source>
</evidence>
<dbReference type="InterPro" id="IPR004805">
    <property type="entry name" value="DnaE2/DnaE/PolC"/>
</dbReference>
<dbReference type="PANTHER" id="PTHR32294">
    <property type="entry name" value="DNA POLYMERASE III SUBUNIT ALPHA"/>
    <property type="match status" value="1"/>
</dbReference>
<dbReference type="Pfam" id="PF02811">
    <property type="entry name" value="PHP"/>
    <property type="match status" value="1"/>
</dbReference>
<dbReference type="Proteomes" id="UP000319836">
    <property type="component" value="Unassembled WGS sequence"/>
</dbReference>
<keyword evidence="3" id="KW-0808">Transferase</keyword>
<dbReference type="GO" id="GO:0003887">
    <property type="term" value="F:DNA-directed DNA polymerase activity"/>
    <property type="evidence" value="ECO:0007669"/>
    <property type="project" value="UniProtKB-KW"/>
</dbReference>
<keyword evidence="2" id="KW-0963">Cytoplasm</keyword>
<dbReference type="SMART" id="SM00481">
    <property type="entry name" value="POLIIIAc"/>
    <property type="match status" value="1"/>
</dbReference>
<keyword evidence="4" id="KW-0548">Nucleotidyltransferase</keyword>
<gene>
    <name evidence="11" type="ORF">E6K80_08255</name>
</gene>
<evidence type="ECO:0000259" key="10">
    <source>
        <dbReference type="SMART" id="SM00481"/>
    </source>
</evidence>
<evidence type="ECO:0000256" key="6">
    <source>
        <dbReference type="ARBA" id="ARBA00022763"/>
    </source>
</evidence>
<dbReference type="CDD" id="cd07431">
    <property type="entry name" value="PHP_PolIIIA"/>
    <property type="match status" value="1"/>
</dbReference>
<dbReference type="InterPro" id="IPR011708">
    <property type="entry name" value="DNA_pol3_alpha_NTPase_dom"/>
</dbReference>
<feature type="domain" description="Polymerase/histidinol phosphatase N-terminal" evidence="10">
    <location>
        <begin position="3"/>
        <end position="70"/>
    </location>
</feature>
<evidence type="ECO:0000313" key="12">
    <source>
        <dbReference type="Proteomes" id="UP000319836"/>
    </source>
</evidence>
<keyword evidence="6" id="KW-0227">DNA damage</keyword>
<evidence type="ECO:0000313" key="11">
    <source>
        <dbReference type="EMBL" id="TMQ70523.1"/>
    </source>
</evidence>
<dbReference type="InterPro" id="IPR003141">
    <property type="entry name" value="Pol/His_phosphatase_N"/>
</dbReference>
<dbReference type="EMBL" id="VBPA01000197">
    <property type="protein sequence ID" value="TMQ70523.1"/>
    <property type="molecule type" value="Genomic_DNA"/>
</dbReference>
<accession>A0A538U3T5</accession>
<name>A0A538U3T5_UNCEI</name>
<dbReference type="GO" id="GO:0006260">
    <property type="term" value="P:DNA replication"/>
    <property type="evidence" value="ECO:0007669"/>
    <property type="project" value="UniProtKB-KW"/>
</dbReference>
<keyword evidence="5" id="KW-0235">DNA replication</keyword>
<keyword evidence="8" id="KW-0234">DNA repair</keyword>
<dbReference type="InterPro" id="IPR040982">
    <property type="entry name" value="DNA_pol3_finger"/>
</dbReference>
<dbReference type="GO" id="GO:0008408">
    <property type="term" value="F:3'-5' exonuclease activity"/>
    <property type="evidence" value="ECO:0007669"/>
    <property type="project" value="InterPro"/>
</dbReference>
<dbReference type="AlphaFoldDB" id="A0A538U3T5"/>
<dbReference type="Pfam" id="PF14579">
    <property type="entry name" value="HHH_6"/>
    <property type="match status" value="1"/>
</dbReference>
<dbReference type="EC" id="2.7.7.7" evidence="1"/>
<comment type="caution">
    <text evidence="11">The sequence shown here is derived from an EMBL/GenBank/DDBJ whole genome shotgun (WGS) entry which is preliminary data.</text>
</comment>
<dbReference type="Pfam" id="PF07733">
    <property type="entry name" value="DNA_pol3_alpha"/>
    <property type="match status" value="1"/>
</dbReference>
<proteinExistence type="predicted"/>
<sequence>MFVPLHVKSEHSLGLGTAPVEDLARRAVEHGFPALAVTDVETLSGQVRLHHAARHVGVRAITGVELRRDFGPRAPGRKEGRLVLLARDRSGYESLCRIVTVRRGGRTRVTGDPLECLALAPRGLFYLSDDARIVDALLRAGVPSADVRFLWVRPGGELPPAHVRVVADPDVVMLDRADVELHALLAAIRQRVPYGRATGVEDPERHLPARREIEERFAGAPDALAECRVVAEACRLDLCAAPPIIPSVAVTAGETPDDALESRCRRRLMDARSQGRCGGELYDLRLARELDVVRARGLAGMFLVVGEIGAHARAEGLEIVGRGSAVGSLVVHLLGLSSVDPVAHGLLFERFLSRARADLPDVDLDVPSHRRDALLAWVFERFGAERVAMVAAHQTFRRRAAFREGLHALGMGGPDLARFAARLPSEELEGEVDEPLPLELLTAKQRAWIPTIERLIGRPRHLSVHPGGVVIADPRIDLHAPLERAPKGVRVTQYDLQSLARLGLVKIDLLGNRALTAIEIALRWIPQPVTFTDGDPETLATLREARTVGCFQIETPAVRLTLKRLPIHGVKDLVDALAIVRPGPAAGEAKDAFLRRARGEQPALAPHPLLHDALRATHAMLVYEEDVIAAIAAMTGASIEAADATRAALVDAGDDADRLRSLERAFVDAGVARGVPPDEARATWRALARFASYAFNRAHATSYGQLAWRCAFLKTHHALAYACGVLDSYGGQYPLRTVAAEFARAGVPLLAPHVRASEERSVPEAGALRLGLSSIQRLTAASRARVLGERPYRDLADLIARAAPTRPELEALVLCGACDDLEPLARRDYPFAHDAFVRRLRSVGAARALEELVVPTARGRELERYRRLVRVYHEIRILHMHPSDHPMHVLRDEATRVGCLPSDALAQRRGERVRFAGVVAAGRRLRTRGGAVMQFVTFEDERGLIEAVVFPGVYAALRDPIRNPGPFLVRGEVAGDASDPHLVVSDVLPFYLRRAPEARAR</sequence>
<dbReference type="InterPro" id="IPR004013">
    <property type="entry name" value="PHP_dom"/>
</dbReference>
<comment type="catalytic activity">
    <reaction evidence="9">
        <text>DNA(n) + a 2'-deoxyribonucleoside 5'-triphosphate = DNA(n+1) + diphosphate</text>
        <dbReference type="Rhea" id="RHEA:22508"/>
        <dbReference type="Rhea" id="RHEA-COMP:17339"/>
        <dbReference type="Rhea" id="RHEA-COMP:17340"/>
        <dbReference type="ChEBI" id="CHEBI:33019"/>
        <dbReference type="ChEBI" id="CHEBI:61560"/>
        <dbReference type="ChEBI" id="CHEBI:173112"/>
        <dbReference type="EC" id="2.7.7.7"/>
    </reaction>
</comment>
<evidence type="ECO:0000256" key="9">
    <source>
        <dbReference type="ARBA" id="ARBA00049244"/>
    </source>
</evidence>
<organism evidence="11 12">
    <name type="scientific">Eiseniibacteriota bacterium</name>
    <dbReference type="NCBI Taxonomy" id="2212470"/>
    <lineage>
        <taxon>Bacteria</taxon>
        <taxon>Candidatus Eiseniibacteriota</taxon>
    </lineage>
</organism>